<feature type="signal peptide" evidence="2">
    <location>
        <begin position="1"/>
        <end position="15"/>
    </location>
</feature>
<accession>A0AA39HVX9</accession>
<evidence type="ECO:0000313" key="3">
    <source>
        <dbReference type="EMBL" id="KAK0412349.1"/>
    </source>
</evidence>
<feature type="chain" id="PRO_5041363858" evidence="2">
    <location>
        <begin position="16"/>
        <end position="87"/>
    </location>
</feature>
<proteinExistence type="predicted"/>
<sequence>MILLTIVVQSVLSQAQQVTVPSSSSILPPEDWKNNKVAVATVVIVLFSVMCFLLCLSAVALLLCFDRAQSDDSVGREKLETGAAGES</sequence>
<evidence type="ECO:0000256" key="2">
    <source>
        <dbReference type="SAM" id="SignalP"/>
    </source>
</evidence>
<evidence type="ECO:0000256" key="1">
    <source>
        <dbReference type="SAM" id="Phobius"/>
    </source>
</evidence>
<feature type="transmembrane region" description="Helical" evidence="1">
    <location>
        <begin position="39"/>
        <end position="65"/>
    </location>
</feature>
<evidence type="ECO:0000313" key="4">
    <source>
        <dbReference type="Proteomes" id="UP001175271"/>
    </source>
</evidence>
<protein>
    <submittedName>
        <fullName evidence="3">Uncharacterized protein</fullName>
    </submittedName>
</protein>
<keyword evidence="1" id="KW-1133">Transmembrane helix</keyword>
<dbReference type="Proteomes" id="UP001175271">
    <property type="component" value="Unassembled WGS sequence"/>
</dbReference>
<keyword evidence="1" id="KW-0812">Transmembrane</keyword>
<reference evidence="3" key="1">
    <citation type="submission" date="2023-06" db="EMBL/GenBank/DDBJ databases">
        <title>Genomic analysis of the entomopathogenic nematode Steinernema hermaphroditum.</title>
        <authorList>
            <person name="Schwarz E.M."/>
            <person name="Heppert J.K."/>
            <person name="Baniya A."/>
            <person name="Schwartz H.T."/>
            <person name="Tan C.-H."/>
            <person name="Antoshechkin I."/>
            <person name="Sternberg P.W."/>
            <person name="Goodrich-Blair H."/>
            <person name="Dillman A.R."/>
        </authorList>
    </citation>
    <scope>NUCLEOTIDE SEQUENCE</scope>
    <source>
        <strain evidence="3">PS9179</strain>
        <tissue evidence="3">Whole animal</tissue>
    </source>
</reference>
<name>A0AA39HVX9_9BILA</name>
<keyword evidence="2" id="KW-0732">Signal</keyword>
<keyword evidence="1" id="KW-0472">Membrane</keyword>
<dbReference type="AlphaFoldDB" id="A0AA39HVX9"/>
<gene>
    <name evidence="3" type="ORF">QR680_006162</name>
</gene>
<comment type="caution">
    <text evidence="3">The sequence shown here is derived from an EMBL/GenBank/DDBJ whole genome shotgun (WGS) entry which is preliminary data.</text>
</comment>
<keyword evidence="4" id="KW-1185">Reference proteome</keyword>
<dbReference type="EMBL" id="JAUCMV010000003">
    <property type="protein sequence ID" value="KAK0412349.1"/>
    <property type="molecule type" value="Genomic_DNA"/>
</dbReference>
<organism evidence="3 4">
    <name type="scientific">Steinernema hermaphroditum</name>
    <dbReference type="NCBI Taxonomy" id="289476"/>
    <lineage>
        <taxon>Eukaryota</taxon>
        <taxon>Metazoa</taxon>
        <taxon>Ecdysozoa</taxon>
        <taxon>Nematoda</taxon>
        <taxon>Chromadorea</taxon>
        <taxon>Rhabditida</taxon>
        <taxon>Tylenchina</taxon>
        <taxon>Panagrolaimomorpha</taxon>
        <taxon>Strongyloidoidea</taxon>
        <taxon>Steinernematidae</taxon>
        <taxon>Steinernema</taxon>
    </lineage>
</organism>